<dbReference type="EMBL" id="JANIIK010000038">
    <property type="protein sequence ID" value="KAJ3609994.1"/>
    <property type="molecule type" value="Genomic_DNA"/>
</dbReference>
<comment type="caution">
    <text evidence="2">The sequence shown here is derived from an EMBL/GenBank/DDBJ whole genome shotgun (WGS) entry which is preliminary data.</text>
</comment>
<protein>
    <submittedName>
        <fullName evidence="2">Uncharacterized protein</fullName>
    </submittedName>
</protein>
<feature type="region of interest" description="Disordered" evidence="1">
    <location>
        <begin position="25"/>
        <end position="86"/>
    </location>
</feature>
<accession>A0A9Q0EMI2</accession>
<feature type="compositionally biased region" description="Polar residues" evidence="1">
    <location>
        <begin position="44"/>
        <end position="53"/>
    </location>
</feature>
<name>A0A9Q0EMI2_9TELE</name>
<evidence type="ECO:0000256" key="1">
    <source>
        <dbReference type="SAM" id="MobiDB-lite"/>
    </source>
</evidence>
<reference evidence="2" key="1">
    <citation type="submission" date="2022-07" db="EMBL/GenBank/DDBJ databases">
        <title>Chromosome-level genome of Muraenolepis orangiensis.</title>
        <authorList>
            <person name="Kim J."/>
        </authorList>
    </citation>
    <scope>NUCLEOTIDE SEQUENCE</scope>
    <source>
        <strain evidence="2">KU_S4_2022</strain>
        <tissue evidence="2">Muscle</tissue>
    </source>
</reference>
<proteinExistence type="predicted"/>
<feature type="compositionally biased region" description="Polar residues" evidence="1">
    <location>
        <begin position="76"/>
        <end position="86"/>
    </location>
</feature>
<feature type="region of interest" description="Disordered" evidence="1">
    <location>
        <begin position="109"/>
        <end position="166"/>
    </location>
</feature>
<dbReference type="AlphaFoldDB" id="A0A9Q0EMI2"/>
<gene>
    <name evidence="2" type="ORF">NHX12_022088</name>
</gene>
<evidence type="ECO:0000313" key="3">
    <source>
        <dbReference type="Proteomes" id="UP001148018"/>
    </source>
</evidence>
<keyword evidence="3" id="KW-1185">Reference proteome</keyword>
<feature type="compositionally biased region" description="Basic and acidic residues" evidence="1">
    <location>
        <begin position="25"/>
        <end position="37"/>
    </location>
</feature>
<organism evidence="2 3">
    <name type="scientific">Muraenolepis orangiensis</name>
    <name type="common">Patagonian moray cod</name>
    <dbReference type="NCBI Taxonomy" id="630683"/>
    <lineage>
        <taxon>Eukaryota</taxon>
        <taxon>Metazoa</taxon>
        <taxon>Chordata</taxon>
        <taxon>Craniata</taxon>
        <taxon>Vertebrata</taxon>
        <taxon>Euteleostomi</taxon>
        <taxon>Actinopterygii</taxon>
        <taxon>Neopterygii</taxon>
        <taxon>Teleostei</taxon>
        <taxon>Neoteleostei</taxon>
        <taxon>Acanthomorphata</taxon>
        <taxon>Zeiogadaria</taxon>
        <taxon>Gadariae</taxon>
        <taxon>Gadiformes</taxon>
        <taxon>Muraenolepidoidei</taxon>
        <taxon>Muraenolepididae</taxon>
        <taxon>Muraenolepis</taxon>
    </lineage>
</organism>
<evidence type="ECO:0000313" key="2">
    <source>
        <dbReference type="EMBL" id="KAJ3609994.1"/>
    </source>
</evidence>
<sequence>MSKFRGSGLLFLATCRREYDDIVRKNAPSRQEKERLSVPEAAEYSQQRANGSKTSHEEAPIPPNGKGIPVSRGAGASTSEVLVQPSSASRRKGRVVFLKTFVRVLERVSGEGPGPMAGTSLCGNGHAAFNEDPAKQEKKTRLKPSSDPAVDNELPDRQTKQFPLLY</sequence>
<dbReference type="Proteomes" id="UP001148018">
    <property type="component" value="Unassembled WGS sequence"/>
</dbReference>